<evidence type="ECO:0000313" key="10">
    <source>
        <dbReference type="Proteomes" id="UP000076842"/>
    </source>
</evidence>
<name>A0A165C2F5_9BASI</name>
<feature type="compositionally biased region" description="Basic and acidic residues" evidence="7">
    <location>
        <begin position="255"/>
        <end position="272"/>
    </location>
</feature>
<dbReference type="PROSITE" id="PS50011">
    <property type="entry name" value="PROTEIN_KINASE_DOM"/>
    <property type="match status" value="1"/>
</dbReference>
<dbReference type="OrthoDB" id="28397at2759"/>
<comment type="subcellular location">
    <subcellularLocation>
        <location evidence="1">Nucleus</location>
    </subcellularLocation>
</comment>
<dbReference type="InterPro" id="IPR000719">
    <property type="entry name" value="Prot_kinase_dom"/>
</dbReference>
<dbReference type="InterPro" id="IPR011009">
    <property type="entry name" value="Kinase-like_dom_sf"/>
</dbReference>
<dbReference type="Proteomes" id="UP000076842">
    <property type="component" value="Unassembled WGS sequence"/>
</dbReference>
<dbReference type="AlphaFoldDB" id="A0A165C2F5"/>
<evidence type="ECO:0000256" key="5">
    <source>
        <dbReference type="ARBA" id="ARBA00022777"/>
    </source>
</evidence>
<dbReference type="GO" id="GO:0004693">
    <property type="term" value="F:cyclin-dependent protein serine/threonine kinase activity"/>
    <property type="evidence" value="ECO:0007669"/>
    <property type="project" value="TreeGrafter"/>
</dbReference>
<dbReference type="EMBL" id="KV424222">
    <property type="protein sequence ID" value="KZT50148.1"/>
    <property type="molecule type" value="Genomic_DNA"/>
</dbReference>
<organism evidence="9 10">
    <name type="scientific">Calocera cornea HHB12733</name>
    <dbReference type="NCBI Taxonomy" id="1353952"/>
    <lineage>
        <taxon>Eukaryota</taxon>
        <taxon>Fungi</taxon>
        <taxon>Dikarya</taxon>
        <taxon>Basidiomycota</taxon>
        <taxon>Agaricomycotina</taxon>
        <taxon>Dacrymycetes</taxon>
        <taxon>Dacrymycetales</taxon>
        <taxon>Dacrymycetaceae</taxon>
        <taxon>Calocera</taxon>
    </lineage>
</organism>
<dbReference type="PANTHER" id="PTHR24056:SF233">
    <property type="entry name" value="CYCLIN-DEPENDENT KINASE 9"/>
    <property type="match status" value="1"/>
</dbReference>
<dbReference type="STRING" id="1353952.A0A165C2F5"/>
<evidence type="ECO:0000256" key="2">
    <source>
        <dbReference type="ARBA" id="ARBA00022527"/>
    </source>
</evidence>
<dbReference type="GO" id="GO:0005634">
    <property type="term" value="C:nucleus"/>
    <property type="evidence" value="ECO:0007669"/>
    <property type="project" value="UniProtKB-SubCell"/>
</dbReference>
<accession>A0A165C2F5</accession>
<evidence type="ECO:0000256" key="7">
    <source>
        <dbReference type="SAM" id="MobiDB-lite"/>
    </source>
</evidence>
<evidence type="ECO:0000256" key="3">
    <source>
        <dbReference type="ARBA" id="ARBA00022679"/>
    </source>
</evidence>
<protein>
    <recommendedName>
        <fullName evidence="8">Protein kinase domain-containing protein</fullName>
    </recommendedName>
</protein>
<keyword evidence="5" id="KW-0418">Kinase</keyword>
<dbReference type="GO" id="GO:0005524">
    <property type="term" value="F:ATP binding"/>
    <property type="evidence" value="ECO:0007669"/>
    <property type="project" value="UniProtKB-KW"/>
</dbReference>
<feature type="domain" description="Protein kinase" evidence="8">
    <location>
        <begin position="1"/>
        <end position="238"/>
    </location>
</feature>
<keyword evidence="3" id="KW-0808">Transferase</keyword>
<feature type="compositionally biased region" description="Pro residues" evidence="7">
    <location>
        <begin position="289"/>
        <end position="301"/>
    </location>
</feature>
<keyword evidence="4" id="KW-0547">Nucleotide-binding</keyword>
<feature type="region of interest" description="Disordered" evidence="7">
    <location>
        <begin position="247"/>
        <end position="311"/>
    </location>
</feature>
<evidence type="ECO:0000256" key="6">
    <source>
        <dbReference type="ARBA" id="ARBA00022840"/>
    </source>
</evidence>
<gene>
    <name evidence="9" type="ORF">CALCODRAFT_488922</name>
</gene>
<proteinExistence type="predicted"/>
<feature type="compositionally biased region" description="Polar residues" evidence="7">
    <location>
        <begin position="273"/>
        <end position="287"/>
    </location>
</feature>
<dbReference type="Gene3D" id="3.30.200.20">
    <property type="entry name" value="Phosphorylase Kinase, domain 1"/>
    <property type="match status" value="1"/>
</dbReference>
<evidence type="ECO:0000313" key="9">
    <source>
        <dbReference type="EMBL" id="KZT50148.1"/>
    </source>
</evidence>
<keyword evidence="6" id="KW-0067">ATP-binding</keyword>
<keyword evidence="10" id="KW-1185">Reference proteome</keyword>
<sequence>MSVTKVRIVFLSRQEGSILPPGMGIAAWVVPIGDQNDTVGRPGTAHRREHVIVEKIKELLDPQFLVYDITASTHFTYTVFLLRGPAKYMGTVLAQVAAVIFAYHDPATIADFGFARPGHSKLAPDRINPIKNRYTNCLVTRWYRPPELRLGESNYGFAIDMWGGWDLGLCSTPTEENMSGRGALPGCEGVKHFGRARSGGSNMSLSSMEDTVDRLDKVLLLDPHRRITAAQAIDHEWFRTDPLPADPKTLSPYESSHEYDKCKAQMEEEKRWNMSQSVQASKPTGLSQPLPPMSQVRPPPNNRFAQSYSDV</sequence>
<evidence type="ECO:0000256" key="1">
    <source>
        <dbReference type="ARBA" id="ARBA00004123"/>
    </source>
</evidence>
<dbReference type="Gene3D" id="1.10.510.10">
    <property type="entry name" value="Transferase(Phosphotransferase) domain 1"/>
    <property type="match status" value="2"/>
</dbReference>
<evidence type="ECO:0000259" key="8">
    <source>
        <dbReference type="PROSITE" id="PS50011"/>
    </source>
</evidence>
<dbReference type="Pfam" id="PF00069">
    <property type="entry name" value="Pkinase"/>
    <property type="match status" value="1"/>
</dbReference>
<reference evidence="9 10" key="1">
    <citation type="journal article" date="2016" name="Mol. Biol. Evol.">
        <title>Comparative Genomics of Early-Diverging Mushroom-Forming Fungi Provides Insights into the Origins of Lignocellulose Decay Capabilities.</title>
        <authorList>
            <person name="Nagy L.G."/>
            <person name="Riley R."/>
            <person name="Tritt A."/>
            <person name="Adam C."/>
            <person name="Daum C."/>
            <person name="Floudas D."/>
            <person name="Sun H."/>
            <person name="Yadav J.S."/>
            <person name="Pangilinan J."/>
            <person name="Larsson K.H."/>
            <person name="Matsuura K."/>
            <person name="Barry K."/>
            <person name="Labutti K."/>
            <person name="Kuo R."/>
            <person name="Ohm R.A."/>
            <person name="Bhattacharya S.S."/>
            <person name="Shirouzu T."/>
            <person name="Yoshinaga Y."/>
            <person name="Martin F.M."/>
            <person name="Grigoriev I.V."/>
            <person name="Hibbett D.S."/>
        </authorList>
    </citation>
    <scope>NUCLEOTIDE SEQUENCE [LARGE SCALE GENOMIC DNA]</scope>
    <source>
        <strain evidence="9 10">HHB12733</strain>
    </source>
</reference>
<dbReference type="InParanoid" id="A0A165C2F5"/>
<keyword evidence="2" id="KW-0723">Serine/threonine-protein kinase</keyword>
<dbReference type="SUPFAM" id="SSF56112">
    <property type="entry name" value="Protein kinase-like (PK-like)"/>
    <property type="match status" value="1"/>
</dbReference>
<evidence type="ECO:0000256" key="4">
    <source>
        <dbReference type="ARBA" id="ARBA00022741"/>
    </source>
</evidence>
<dbReference type="PANTHER" id="PTHR24056">
    <property type="entry name" value="CELL DIVISION PROTEIN KINASE"/>
    <property type="match status" value="1"/>
</dbReference>
<dbReference type="InterPro" id="IPR050108">
    <property type="entry name" value="CDK"/>
</dbReference>